<gene>
    <name evidence="3" type="ORF">GCM10011320_19580</name>
</gene>
<dbReference type="RefSeq" id="WP_188966855.1">
    <property type="nucleotide sequence ID" value="NZ_BMKW01000004.1"/>
</dbReference>
<sequence>MTAPALPPSLYVATARPMPPTPPLDGDAQADVLVIGAGFTGLSTALHLAEGGVRVIVLDSAEPGWGASGRNGGQVNPGLKPDPDEVERDFGPELGGRMVRFAWGAPETTFGLIRRWQIECDARQGGTMRAAYRPRHADAVRRSAEQGMRRGLPVRLLERDAARQATGHERYLAVMLDASGGDVQPFDYARGLAAAAQRAGAVVHGGTRVTALSREGGLWRATTPNGTVRAEKVVLGTNGYSDDLWPGLRQTVVPAFSSIAATEPLAPEVVAGIMPHRGSLYETGHITVYLRVDQAGRLLIGGRGPQRPMNDPGPVQFMIRYAESLWPQLAGARWSYGWNGQVAITQDHYPHIHEPAPGLIACLGYNGRGVALATAMGGEIAKLATGTAARDIAMPVTSIKPIPFHAFWRLGVNAKVMEGRLRDRFGL</sequence>
<reference evidence="3" key="2">
    <citation type="submission" date="2020-09" db="EMBL/GenBank/DDBJ databases">
        <authorList>
            <person name="Sun Q."/>
            <person name="Zhou Y."/>
        </authorList>
    </citation>
    <scope>NUCLEOTIDE SEQUENCE</scope>
    <source>
        <strain evidence="3">CGMCC 1.3617</strain>
    </source>
</reference>
<keyword evidence="4" id="KW-1185">Reference proteome</keyword>
<dbReference type="AlphaFoldDB" id="A0A917NMN9"/>
<feature type="domain" description="FAD dependent oxidoreductase" evidence="2">
    <location>
        <begin position="31"/>
        <end position="383"/>
    </location>
</feature>
<evidence type="ECO:0000256" key="1">
    <source>
        <dbReference type="ARBA" id="ARBA00023002"/>
    </source>
</evidence>
<evidence type="ECO:0000313" key="4">
    <source>
        <dbReference type="Proteomes" id="UP000661507"/>
    </source>
</evidence>
<dbReference type="GO" id="GO:0005737">
    <property type="term" value="C:cytoplasm"/>
    <property type="evidence" value="ECO:0007669"/>
    <property type="project" value="TreeGrafter"/>
</dbReference>
<dbReference type="PANTHER" id="PTHR13847:SF281">
    <property type="entry name" value="FAD DEPENDENT OXIDOREDUCTASE DOMAIN-CONTAINING PROTEIN"/>
    <property type="match status" value="1"/>
</dbReference>
<dbReference type="EMBL" id="BMKW01000004">
    <property type="protein sequence ID" value="GGJ12402.1"/>
    <property type="molecule type" value="Genomic_DNA"/>
</dbReference>
<dbReference type="PANTHER" id="PTHR13847">
    <property type="entry name" value="SARCOSINE DEHYDROGENASE-RELATED"/>
    <property type="match status" value="1"/>
</dbReference>
<comment type="caution">
    <text evidence="3">The sequence shown here is derived from an EMBL/GenBank/DDBJ whole genome shotgun (WGS) entry which is preliminary data.</text>
</comment>
<reference evidence="3" key="1">
    <citation type="journal article" date="2014" name="Int. J. Syst. Evol. Microbiol.">
        <title>Complete genome sequence of Corynebacterium casei LMG S-19264T (=DSM 44701T), isolated from a smear-ripened cheese.</title>
        <authorList>
            <consortium name="US DOE Joint Genome Institute (JGI-PGF)"/>
            <person name="Walter F."/>
            <person name="Albersmeier A."/>
            <person name="Kalinowski J."/>
            <person name="Ruckert C."/>
        </authorList>
    </citation>
    <scope>NUCLEOTIDE SEQUENCE</scope>
    <source>
        <strain evidence="3">CGMCC 1.3617</strain>
    </source>
</reference>
<organism evidence="3 4">
    <name type="scientific">Neoroseomonas lacus</name>
    <dbReference type="NCBI Taxonomy" id="287609"/>
    <lineage>
        <taxon>Bacteria</taxon>
        <taxon>Pseudomonadati</taxon>
        <taxon>Pseudomonadota</taxon>
        <taxon>Alphaproteobacteria</taxon>
        <taxon>Acetobacterales</taxon>
        <taxon>Acetobacteraceae</taxon>
        <taxon>Neoroseomonas</taxon>
    </lineage>
</organism>
<evidence type="ECO:0000259" key="2">
    <source>
        <dbReference type="Pfam" id="PF01266"/>
    </source>
</evidence>
<keyword evidence="1" id="KW-0560">Oxidoreductase</keyword>
<dbReference type="Pfam" id="PF01266">
    <property type="entry name" value="DAO"/>
    <property type="match status" value="1"/>
</dbReference>
<dbReference type="Gene3D" id="3.50.50.60">
    <property type="entry name" value="FAD/NAD(P)-binding domain"/>
    <property type="match status" value="1"/>
</dbReference>
<dbReference type="Gene3D" id="3.30.9.10">
    <property type="entry name" value="D-Amino Acid Oxidase, subunit A, domain 2"/>
    <property type="match status" value="1"/>
</dbReference>
<accession>A0A917NMN9</accession>
<dbReference type="InterPro" id="IPR006076">
    <property type="entry name" value="FAD-dep_OxRdtase"/>
</dbReference>
<proteinExistence type="predicted"/>
<dbReference type="Proteomes" id="UP000661507">
    <property type="component" value="Unassembled WGS sequence"/>
</dbReference>
<dbReference type="GO" id="GO:0016491">
    <property type="term" value="F:oxidoreductase activity"/>
    <property type="evidence" value="ECO:0007669"/>
    <property type="project" value="UniProtKB-KW"/>
</dbReference>
<dbReference type="SUPFAM" id="SSF51905">
    <property type="entry name" value="FAD/NAD(P)-binding domain"/>
    <property type="match status" value="1"/>
</dbReference>
<dbReference type="InterPro" id="IPR036188">
    <property type="entry name" value="FAD/NAD-bd_sf"/>
</dbReference>
<name>A0A917NMN9_9PROT</name>
<evidence type="ECO:0000313" key="3">
    <source>
        <dbReference type="EMBL" id="GGJ12402.1"/>
    </source>
</evidence>
<protein>
    <submittedName>
        <fullName evidence="3">Oxidoreductase</fullName>
    </submittedName>
</protein>